<keyword evidence="1 4" id="KW-0808">Transferase</keyword>
<dbReference type="Proteomes" id="UP000294881">
    <property type="component" value="Unassembled WGS sequence"/>
</dbReference>
<dbReference type="Gene3D" id="3.40.630.30">
    <property type="match status" value="1"/>
</dbReference>
<evidence type="ECO:0000256" key="1">
    <source>
        <dbReference type="ARBA" id="ARBA00022679"/>
    </source>
</evidence>
<dbReference type="RefSeq" id="WP_132003234.1">
    <property type="nucleotide sequence ID" value="NZ_JBHUNN010000002.1"/>
</dbReference>
<dbReference type="PANTHER" id="PTHR43877:SF5">
    <property type="entry name" value="BLL8307 PROTEIN"/>
    <property type="match status" value="1"/>
</dbReference>
<dbReference type="InterPro" id="IPR000182">
    <property type="entry name" value="GNAT_dom"/>
</dbReference>
<evidence type="ECO:0000313" key="4">
    <source>
        <dbReference type="EMBL" id="TCO15158.1"/>
    </source>
</evidence>
<dbReference type="OrthoDB" id="9803233at2"/>
<keyword evidence="5" id="KW-1185">Reference proteome</keyword>
<keyword evidence="2" id="KW-0012">Acyltransferase</keyword>
<dbReference type="PROSITE" id="PS51186">
    <property type="entry name" value="GNAT"/>
    <property type="match status" value="1"/>
</dbReference>
<dbReference type="SUPFAM" id="SSF55729">
    <property type="entry name" value="Acyl-CoA N-acyltransferases (Nat)"/>
    <property type="match status" value="1"/>
</dbReference>
<proteinExistence type="predicted"/>
<dbReference type="PANTHER" id="PTHR43877">
    <property type="entry name" value="AMINOALKYLPHOSPHONATE N-ACETYLTRANSFERASE-RELATED-RELATED"/>
    <property type="match status" value="1"/>
</dbReference>
<protein>
    <submittedName>
        <fullName evidence="4">Putative acetyltransferase</fullName>
    </submittedName>
</protein>
<dbReference type="GO" id="GO:0016747">
    <property type="term" value="F:acyltransferase activity, transferring groups other than amino-acyl groups"/>
    <property type="evidence" value="ECO:0007669"/>
    <property type="project" value="InterPro"/>
</dbReference>
<gene>
    <name evidence="4" type="ORF">EV666_102136</name>
</gene>
<evidence type="ECO:0000259" key="3">
    <source>
        <dbReference type="PROSITE" id="PS51186"/>
    </source>
</evidence>
<dbReference type="InterPro" id="IPR050832">
    <property type="entry name" value="Bact_Acetyltransf"/>
</dbReference>
<organism evidence="4 5">
    <name type="scientific">Camelimonas lactis</name>
    <dbReference type="NCBI Taxonomy" id="659006"/>
    <lineage>
        <taxon>Bacteria</taxon>
        <taxon>Pseudomonadati</taxon>
        <taxon>Pseudomonadota</taxon>
        <taxon>Alphaproteobacteria</taxon>
        <taxon>Hyphomicrobiales</taxon>
        <taxon>Chelatococcaceae</taxon>
        <taxon>Camelimonas</taxon>
    </lineage>
</organism>
<dbReference type="Pfam" id="PF00583">
    <property type="entry name" value="Acetyltransf_1"/>
    <property type="match status" value="1"/>
</dbReference>
<evidence type="ECO:0000256" key="2">
    <source>
        <dbReference type="ARBA" id="ARBA00023315"/>
    </source>
</evidence>
<dbReference type="AlphaFoldDB" id="A0A4R2GW04"/>
<dbReference type="CDD" id="cd04301">
    <property type="entry name" value="NAT_SF"/>
    <property type="match status" value="1"/>
</dbReference>
<comment type="caution">
    <text evidence="4">The sequence shown here is derived from an EMBL/GenBank/DDBJ whole genome shotgun (WGS) entry which is preliminary data.</text>
</comment>
<evidence type="ECO:0000313" key="5">
    <source>
        <dbReference type="Proteomes" id="UP000294881"/>
    </source>
</evidence>
<accession>A0A4R2GW04</accession>
<reference evidence="4 5" key="1">
    <citation type="submission" date="2019-03" db="EMBL/GenBank/DDBJ databases">
        <title>Genomic Encyclopedia of Type Strains, Phase IV (KMG-IV): sequencing the most valuable type-strain genomes for metagenomic binning, comparative biology and taxonomic classification.</title>
        <authorList>
            <person name="Goeker M."/>
        </authorList>
    </citation>
    <scope>NUCLEOTIDE SEQUENCE [LARGE SCALE GENOMIC DNA]</scope>
    <source>
        <strain evidence="4 5">DSM 22958</strain>
    </source>
</reference>
<name>A0A4R2GW04_9HYPH</name>
<dbReference type="InterPro" id="IPR016181">
    <property type="entry name" value="Acyl_CoA_acyltransferase"/>
</dbReference>
<sequence length="153" mass="17243">MMFRLGVFDDARVIEALRAHFEAAYANTAPGSAHALEIAALQTPQIRFWSAWDQGALLAIGALKRFAPRHAEVKSMYVVEAMRRRGVGGAMLRHLITDARAGGVHQLWLETGSWDYFRPAIEMYLRHGFAETGPFNNYVADPNSMFMMLDLRD</sequence>
<feature type="domain" description="N-acetyltransferase" evidence="3">
    <location>
        <begin position="1"/>
        <end position="150"/>
    </location>
</feature>
<dbReference type="EMBL" id="SLWL01000002">
    <property type="protein sequence ID" value="TCO15158.1"/>
    <property type="molecule type" value="Genomic_DNA"/>
</dbReference>